<keyword evidence="3 5" id="KW-0378">Hydrolase</keyword>
<dbReference type="InterPro" id="IPR006680">
    <property type="entry name" value="Amidohydro-rel"/>
</dbReference>
<evidence type="ECO:0000256" key="8">
    <source>
        <dbReference type="PIRSR" id="PIRSR038994-3"/>
    </source>
</evidence>
<dbReference type="Pfam" id="PF01979">
    <property type="entry name" value="Amidohydro_1"/>
    <property type="match status" value="1"/>
</dbReference>
<feature type="binding site" evidence="8">
    <location>
        <position position="215"/>
    </location>
    <ligand>
        <name>Zn(2+)</name>
        <dbReference type="ChEBI" id="CHEBI:29105"/>
    </ligand>
</feature>
<dbReference type="PANTHER" id="PTHR11113:SF14">
    <property type="entry name" value="N-ACETYLGLUCOSAMINE-6-PHOSPHATE DEACETYLASE"/>
    <property type="match status" value="1"/>
</dbReference>
<dbReference type="InterPro" id="IPR032466">
    <property type="entry name" value="Metal_Hydrolase"/>
</dbReference>
<evidence type="ECO:0000256" key="6">
    <source>
        <dbReference type="PIRSR" id="PIRSR038994-1"/>
    </source>
</evidence>
<dbReference type="InterPro" id="IPR011059">
    <property type="entry name" value="Metal-dep_hydrolase_composite"/>
</dbReference>
<dbReference type="SUPFAM" id="SSF51338">
    <property type="entry name" value="Composite domain of metallo-dependent hydrolases"/>
    <property type="match status" value="1"/>
</dbReference>
<dbReference type="GO" id="GO:0008448">
    <property type="term" value="F:N-acetylglucosamine-6-phosphate deacetylase activity"/>
    <property type="evidence" value="ECO:0007669"/>
    <property type="project" value="UniProtKB-EC"/>
</dbReference>
<comment type="cofactor">
    <cofactor evidence="8">
        <name>a divalent metal cation</name>
        <dbReference type="ChEBI" id="CHEBI:60240"/>
    </cofactor>
    <text evidence="8">Binds 1 divalent metal cation per subunit.</text>
</comment>
<keyword evidence="11" id="KW-1185">Reference proteome</keyword>
<dbReference type="PIRSF" id="PIRSF038994">
    <property type="entry name" value="NagA"/>
    <property type="match status" value="1"/>
</dbReference>
<dbReference type="GO" id="GO:0046872">
    <property type="term" value="F:metal ion binding"/>
    <property type="evidence" value="ECO:0007669"/>
    <property type="project" value="UniProtKB-KW"/>
</dbReference>
<dbReference type="PANTHER" id="PTHR11113">
    <property type="entry name" value="N-ACETYLGLUCOSAMINE-6-PHOSPHATE DEACETYLASE"/>
    <property type="match status" value="1"/>
</dbReference>
<evidence type="ECO:0000313" key="10">
    <source>
        <dbReference type="EMBL" id="NCD70335.1"/>
    </source>
</evidence>
<sequence length="379" mass="41161">MITAFYHLQLIDNGTITNNKAILVEDKKIKAVIAESEIPGGSEKIDLHGAYVAPGLLDLQIYGSGGKLFAGKPEIAALKQLEDDLIKQGTVGFFATIGTNTDPIVEQGIEAAKAYRKTCIGNFLGLHLEGPFLNPIKKGAHPAELIHKATLEKVKRWIESAEGEVKMITIAPELQDQEVIDYLHNVGVIISSGHSNATYEQGKGFLNKPIPAVTHLFNAMPQMHHREPGYIPAIFEEKPYTSIVADGNHVDFAMIRLAKRELGDKLFLITDAVTAATEGTYQHQLVGDKYVMPDGTLSGSSLTMLKAVQNCVEKVGINLAEAINMATLYPAQLAGLNKGRIEAGFDADLVIFSDTFEVKATCLAGKMYQFSDLPVKNSN</sequence>
<keyword evidence="4 5" id="KW-0119">Carbohydrate metabolism</keyword>
<dbReference type="EC" id="3.5.1.25" evidence="10"/>
<feature type="binding site" evidence="7">
    <location>
        <position position="226"/>
    </location>
    <ligand>
        <name>substrate</name>
    </ligand>
</feature>
<evidence type="ECO:0000256" key="3">
    <source>
        <dbReference type="ARBA" id="ARBA00022801"/>
    </source>
</evidence>
<evidence type="ECO:0000256" key="7">
    <source>
        <dbReference type="PIRSR" id="PIRSR038994-2"/>
    </source>
</evidence>
<dbReference type="InterPro" id="IPR003764">
    <property type="entry name" value="GlcNAc_6-P_deAcase"/>
</dbReference>
<feature type="binding site" evidence="7">
    <location>
        <position position="140"/>
    </location>
    <ligand>
        <name>substrate</name>
    </ligand>
</feature>
<dbReference type="Gene3D" id="3.20.20.140">
    <property type="entry name" value="Metal-dependent hydrolases"/>
    <property type="match status" value="1"/>
</dbReference>
<dbReference type="AlphaFoldDB" id="A0A965ZG43"/>
<feature type="binding site" evidence="8">
    <location>
        <position position="194"/>
    </location>
    <ligand>
        <name>Zn(2+)</name>
        <dbReference type="ChEBI" id="CHEBI:29105"/>
    </ligand>
</feature>
<evidence type="ECO:0000259" key="9">
    <source>
        <dbReference type="Pfam" id="PF01979"/>
    </source>
</evidence>
<evidence type="ECO:0000256" key="4">
    <source>
        <dbReference type="ARBA" id="ARBA00023277"/>
    </source>
</evidence>
<evidence type="ECO:0000256" key="2">
    <source>
        <dbReference type="ARBA" id="ARBA00022723"/>
    </source>
</evidence>
<comment type="similarity">
    <text evidence="1 5">Belongs to the metallo-dependent hydrolases superfamily. NagA family.</text>
</comment>
<organism evidence="10 11">
    <name type="scientific">Mucilaginibacter agri</name>
    <dbReference type="NCBI Taxonomy" id="2695265"/>
    <lineage>
        <taxon>Bacteria</taxon>
        <taxon>Pseudomonadati</taxon>
        <taxon>Bacteroidota</taxon>
        <taxon>Sphingobacteriia</taxon>
        <taxon>Sphingobacteriales</taxon>
        <taxon>Sphingobacteriaceae</taxon>
        <taxon>Mucilaginibacter</taxon>
    </lineage>
</organism>
<dbReference type="EMBL" id="WWEO01000043">
    <property type="protein sequence ID" value="NCD70335.1"/>
    <property type="molecule type" value="Genomic_DNA"/>
</dbReference>
<feature type="binding site" evidence="8">
    <location>
        <position position="129"/>
    </location>
    <ligand>
        <name>Zn(2+)</name>
        <dbReference type="ChEBI" id="CHEBI:29105"/>
    </ligand>
</feature>
<feature type="domain" description="Amidohydrolase-related" evidence="9">
    <location>
        <begin position="84"/>
        <end position="367"/>
    </location>
</feature>
<proteinExistence type="inferred from homology"/>
<evidence type="ECO:0000313" key="11">
    <source>
        <dbReference type="Proteomes" id="UP000638732"/>
    </source>
</evidence>
<comment type="caution">
    <text evidence="10">The sequence shown here is derived from an EMBL/GenBank/DDBJ whole genome shotgun (WGS) entry which is preliminary data.</text>
</comment>
<feature type="active site" description="Proton donor/acceptor" evidence="6">
    <location>
        <position position="271"/>
    </location>
</feature>
<feature type="binding site" evidence="7">
    <location>
        <begin position="297"/>
        <end position="299"/>
    </location>
    <ligand>
        <name>substrate</name>
    </ligand>
</feature>
<reference evidence="10" key="1">
    <citation type="submission" date="2020-01" db="EMBL/GenBank/DDBJ databases">
        <authorList>
            <person name="Seo Y.L."/>
        </authorList>
    </citation>
    <scope>NUCLEOTIDE SEQUENCE</scope>
    <source>
        <strain evidence="10">R11</strain>
    </source>
</reference>
<accession>A0A965ZG43</accession>
<name>A0A965ZG43_9SPHI</name>
<reference evidence="10" key="2">
    <citation type="submission" date="2020-10" db="EMBL/GenBank/DDBJ databases">
        <title>Mucilaginibacter sp. nov., isolated from soil.</title>
        <authorList>
            <person name="Jeon C.O."/>
        </authorList>
    </citation>
    <scope>NUCLEOTIDE SEQUENCE</scope>
    <source>
        <strain evidence="10">R11</strain>
    </source>
</reference>
<dbReference type="NCBIfam" id="TIGR00221">
    <property type="entry name" value="nagA"/>
    <property type="match status" value="1"/>
</dbReference>
<dbReference type="SUPFAM" id="SSF51556">
    <property type="entry name" value="Metallo-dependent hydrolases"/>
    <property type="match status" value="1"/>
</dbReference>
<protein>
    <submittedName>
        <fullName evidence="10">N-acetylglucosamine-6-phosphate deacetylase</fullName>
        <ecNumber evidence="10">3.5.1.25</ecNumber>
    </submittedName>
</protein>
<evidence type="ECO:0000256" key="5">
    <source>
        <dbReference type="PIRNR" id="PIRNR038994"/>
    </source>
</evidence>
<keyword evidence="2 8" id="KW-0479">Metal-binding</keyword>
<dbReference type="RefSeq" id="WP_166586318.1">
    <property type="nucleotide sequence ID" value="NZ_WWEO01000043.1"/>
</dbReference>
<feature type="binding site" evidence="7">
    <location>
        <begin position="218"/>
        <end position="219"/>
    </location>
    <ligand>
        <name>substrate</name>
    </ligand>
</feature>
<gene>
    <name evidence="10" type="primary">nagA</name>
    <name evidence="10" type="ORF">GSY63_13285</name>
</gene>
<feature type="binding site" evidence="7">
    <location>
        <position position="249"/>
    </location>
    <ligand>
        <name>substrate</name>
    </ligand>
</feature>
<dbReference type="GO" id="GO:0006046">
    <property type="term" value="P:N-acetylglucosamine catabolic process"/>
    <property type="evidence" value="ECO:0007669"/>
    <property type="project" value="TreeGrafter"/>
</dbReference>
<evidence type="ECO:0000256" key="1">
    <source>
        <dbReference type="ARBA" id="ARBA00010716"/>
    </source>
</evidence>
<dbReference type="Gene3D" id="2.30.40.10">
    <property type="entry name" value="Urease, subunit C, domain 1"/>
    <property type="match status" value="1"/>
</dbReference>
<dbReference type="Proteomes" id="UP000638732">
    <property type="component" value="Unassembled WGS sequence"/>
</dbReference>